<dbReference type="CDD" id="cd01087">
    <property type="entry name" value="Prolidase"/>
    <property type="match status" value="1"/>
</dbReference>
<dbReference type="Gene3D" id="4.10.240.10">
    <property type="entry name" value="Zn(2)-C6 fungal-type DNA-binding domain"/>
    <property type="match status" value="1"/>
</dbReference>
<keyword evidence="11" id="KW-0464">Manganese</keyword>
<evidence type="ECO:0000256" key="16">
    <source>
        <dbReference type="SAM" id="Phobius"/>
    </source>
</evidence>
<dbReference type="PANTHER" id="PTHR47540:SF1">
    <property type="entry name" value="ACTIVATOR OF STRESS GENES 1-RELATED"/>
    <property type="match status" value="1"/>
</dbReference>
<feature type="region of interest" description="Disordered" evidence="15">
    <location>
        <begin position="1480"/>
        <end position="1513"/>
    </location>
</feature>
<dbReference type="SUPFAM" id="SSF55920">
    <property type="entry name" value="Creatinase/aminopeptidase"/>
    <property type="match status" value="1"/>
</dbReference>
<evidence type="ECO:0000256" key="8">
    <source>
        <dbReference type="ARBA" id="ARBA00023049"/>
    </source>
</evidence>
<comment type="cofactor">
    <cofactor evidence="1">
        <name>Mn(2+)</name>
        <dbReference type="ChEBI" id="CHEBI:29035"/>
    </cofactor>
</comment>
<dbReference type="InterPro" id="IPR029149">
    <property type="entry name" value="Creatin/AminoP/Spt16_N"/>
</dbReference>
<evidence type="ECO:0000256" key="6">
    <source>
        <dbReference type="ARBA" id="ARBA00022833"/>
    </source>
</evidence>
<evidence type="ECO:0000256" key="3">
    <source>
        <dbReference type="ARBA" id="ARBA00008766"/>
    </source>
</evidence>
<dbReference type="InterPro" id="IPR007219">
    <property type="entry name" value="XnlR_reg_dom"/>
</dbReference>
<feature type="region of interest" description="Disordered" evidence="15">
    <location>
        <begin position="1"/>
        <end position="70"/>
    </location>
</feature>
<feature type="compositionally biased region" description="Acidic residues" evidence="15">
    <location>
        <begin position="34"/>
        <end position="47"/>
    </location>
</feature>
<keyword evidence="16" id="KW-0812">Transmembrane</keyword>
<dbReference type="InterPro" id="IPR036005">
    <property type="entry name" value="Creatinase/aminopeptidase-like"/>
</dbReference>
<dbReference type="EMBL" id="KQ964245">
    <property type="protein sequence ID" value="KXJ97736.1"/>
    <property type="molecule type" value="Genomic_DNA"/>
</dbReference>
<dbReference type="SMART" id="SM01011">
    <property type="entry name" value="AMP_N"/>
    <property type="match status" value="1"/>
</dbReference>
<dbReference type="PROSITE" id="PS00491">
    <property type="entry name" value="PROLINE_PEPTIDASE"/>
    <property type="match status" value="1"/>
</dbReference>
<proteinExistence type="inferred from homology"/>
<keyword evidence="7" id="KW-0805">Transcription regulation</keyword>
<feature type="compositionally biased region" description="Low complexity" evidence="15">
    <location>
        <begin position="1"/>
        <end position="13"/>
    </location>
</feature>
<dbReference type="Pfam" id="PF04082">
    <property type="entry name" value="Fungal_trans"/>
    <property type="match status" value="1"/>
</dbReference>
<evidence type="ECO:0000256" key="11">
    <source>
        <dbReference type="ARBA" id="ARBA00023211"/>
    </source>
</evidence>
<evidence type="ECO:0000256" key="15">
    <source>
        <dbReference type="SAM" id="MobiDB-lite"/>
    </source>
</evidence>
<keyword evidence="12" id="KW-0539">Nucleus</keyword>
<dbReference type="PROSITE" id="PS50048">
    <property type="entry name" value="ZN2_CY6_FUNGAL_2"/>
    <property type="match status" value="1"/>
</dbReference>
<keyword evidence="4 14" id="KW-0479">Metal-binding</keyword>
<dbReference type="GO" id="GO:0045944">
    <property type="term" value="P:positive regulation of transcription by RNA polymerase II"/>
    <property type="evidence" value="ECO:0007669"/>
    <property type="project" value="TreeGrafter"/>
</dbReference>
<evidence type="ECO:0000256" key="10">
    <source>
        <dbReference type="ARBA" id="ARBA00023163"/>
    </source>
</evidence>
<dbReference type="SUPFAM" id="SSF57701">
    <property type="entry name" value="Zn2/Cys6 DNA-binding domain"/>
    <property type="match status" value="1"/>
</dbReference>
<sequence length="1586" mass="174720">MAPPTQATTQPATDSVPPHAKVEPNETPDRDFSGDEDDDSLAQDDDGPSGANGTESGEPNTVPLQKRRRVTRACDECRRKKIKCNGKQPCTHCQVYSYECTYDKPSNRRRNPAPQYIEALENKLNRAETLLRRFIPDVDLNDPSLDPAVQQEFRIREQSRLQAAAIKKYAPSIASNKEGGQLSSMIDSVGQLELGEKGENDFHGSASGSVFFRRMKDHFRSVLGREHKMPNLPRNPRPGGVSHLDSPRSVASSPWAGSSALPNMYDLPPKDTALALCAESLNNATCLLRIVHIPTFYEMLDEIYAKHPDTFDVEDHRNLALAYAVMAVGCMYNVPDKISAGAMPYQAAIDEGIKYHTSARALLQDVTECRDLISLQALLFMILFVQSISNLSTCYGFVGVALRSALRMGLHRDIGDASFGPIEIETRKRVFYVCRQMDTYISALLGFPLLLNEEDIDQPLPVTVNDEYITATGILEPPPGTPSFFEAFNAHVKLMDILAKIVKNIYPVRSGPNPGAQEKASHASFMISYAKVRDMEEALQQWNEQLPMTWRPSSDGPPEVIRVRNLLRFAFAHVQMVLYRPFLHYVSPKVAADKDVKRAYDCGAAGISVARNIIHLGIEMRSQVSLVGPYWFTFFTEFFAIITLIYYVLENQDKPEAKDYLADAVAGKDMISSLARRSMAADRISDALGVLFEQLPESLKKIKSKPASKKRSAPEAQPAGIISTASHSLQPTQDPRSMAGPAILPKASTSMTPAISTTEGMAATNQGLGFDSPMFNGTDFSDSFGADFDLSSLAATTLSPEHIAAMRQSGYLNLQQQMGGMPNPMHRLDTMLFSSGDPMAYPSQARLDFPDPRTAYHHAGPGGMAPHPNPSQYYVPNLYDSIEGQLMGPLPPYMMQAAAQPAYDFATQMYADPMLPVQQMHMPRPHSTQSPGPYRYAFTSNSVQHCQRHLFRHGRALKEAIHLMNHEASPLSKNVLNFRCVAVAQTDSKRKAPGPSQAGTEISSVTIIIAAQSRGQEVTGQASAITLHHLGLFLFGQQDDIVVFPFPLGDTKMMESTLVNHRIVLEDEFDALSIEVESATEAKEEKHQKYPAKLHIRKVAKQLGADHGLIYLPGQVELSYEDADQGPPFRQRRYFYYVSGANFPGCAVTYDISADKLTLWIPYTPPATVLYFGNTPTPEACLAKYDVHDVKYISELPKYLASRLASVRSLYCLHASQLPKLDSITEQQLKPIIDVDVTGLQPAMDRARVTKTAYEIAMIRKANAISSKAHKRIADAIAGYTNECQVEATFLASCTADNAHAQSYGIIAGSGVNASTLHYDANNEPLAGRQAIVVDAGAEWECYTSDITRTLPLGREGKFTAEAAGIYAIVKSMQEECIERVKAGVVYRDLQLHATLVAVKGLLALGILKGGSASEIFKSGTAAAFFPHGLGHHVGLDVHDVLSRELLRPAGEHLWGKRRPVGPQTLRAMIRQAATEDPFIVPGTSSSPAMTPSSSKTAAEQEEDSDEGHIPPGVLRPNMIVTIEPGIYFCRPYIESYFLAKEEHRRYIDVETLEKYAPVGGVRIEDCILVTKDGYENLTSAPKYEL</sequence>
<dbReference type="Pfam" id="PF00172">
    <property type="entry name" value="Zn_clus"/>
    <property type="match status" value="1"/>
</dbReference>
<dbReference type="GO" id="GO:0006351">
    <property type="term" value="P:DNA-templated transcription"/>
    <property type="evidence" value="ECO:0007669"/>
    <property type="project" value="InterPro"/>
</dbReference>
<feature type="domain" description="Zn(2)-C6 fungal-type" evidence="17">
    <location>
        <begin position="73"/>
        <end position="102"/>
    </location>
</feature>
<dbReference type="GO" id="GO:0005634">
    <property type="term" value="C:nucleus"/>
    <property type="evidence" value="ECO:0007669"/>
    <property type="project" value="UniProtKB-SubCell"/>
</dbReference>
<evidence type="ECO:0000256" key="2">
    <source>
        <dbReference type="ARBA" id="ARBA00004123"/>
    </source>
</evidence>
<dbReference type="Pfam" id="PF05195">
    <property type="entry name" value="AMP_N"/>
    <property type="match status" value="1"/>
</dbReference>
<dbReference type="InterPro" id="IPR001131">
    <property type="entry name" value="Peptidase_M24B_aminopep-P_CS"/>
</dbReference>
<keyword evidence="10" id="KW-0804">Transcription</keyword>
<comment type="similarity">
    <text evidence="3 14">Belongs to the peptidase M24B family.</text>
</comment>
<evidence type="ECO:0000256" key="7">
    <source>
        <dbReference type="ARBA" id="ARBA00023015"/>
    </source>
</evidence>
<dbReference type="InterPro" id="IPR036864">
    <property type="entry name" value="Zn2-C6_fun-type_DNA-bd_sf"/>
</dbReference>
<feature type="compositionally biased region" description="Basic and acidic residues" evidence="15">
    <location>
        <begin position="20"/>
        <end position="33"/>
    </location>
</feature>
<gene>
    <name evidence="18" type="ORF">Micbo1qcDRAFT_113491</name>
</gene>
<dbReference type="GO" id="GO:0008270">
    <property type="term" value="F:zinc ion binding"/>
    <property type="evidence" value="ECO:0007669"/>
    <property type="project" value="InterPro"/>
</dbReference>
<dbReference type="Pfam" id="PF00557">
    <property type="entry name" value="Peptidase_M24"/>
    <property type="match status" value="2"/>
</dbReference>
<dbReference type="GO" id="GO:0000981">
    <property type="term" value="F:DNA-binding transcription factor activity, RNA polymerase II-specific"/>
    <property type="evidence" value="ECO:0007669"/>
    <property type="project" value="InterPro"/>
</dbReference>
<feature type="compositionally biased region" description="Low complexity" evidence="15">
    <location>
        <begin position="1482"/>
        <end position="1498"/>
    </location>
</feature>
<evidence type="ECO:0000256" key="13">
    <source>
        <dbReference type="ARBA" id="ARBA00032413"/>
    </source>
</evidence>
<feature type="compositionally biased region" description="Polar residues" evidence="15">
    <location>
        <begin position="51"/>
        <end position="63"/>
    </location>
</feature>
<dbReference type="Gene3D" id="3.90.230.10">
    <property type="entry name" value="Creatinase/methionine aminopeptidase superfamily"/>
    <property type="match status" value="1"/>
</dbReference>
<dbReference type="SMART" id="SM00906">
    <property type="entry name" value="Fungal_trans"/>
    <property type="match status" value="1"/>
</dbReference>
<evidence type="ECO:0000256" key="9">
    <source>
        <dbReference type="ARBA" id="ARBA00023125"/>
    </source>
</evidence>
<dbReference type="SMART" id="SM00066">
    <property type="entry name" value="GAL4"/>
    <property type="match status" value="1"/>
</dbReference>
<dbReference type="GO" id="GO:0070006">
    <property type="term" value="F:metalloaminopeptidase activity"/>
    <property type="evidence" value="ECO:0007669"/>
    <property type="project" value="InterPro"/>
</dbReference>
<dbReference type="GO" id="GO:0043565">
    <property type="term" value="F:sequence-specific DNA binding"/>
    <property type="evidence" value="ECO:0007669"/>
    <property type="project" value="TreeGrafter"/>
</dbReference>
<evidence type="ECO:0000256" key="5">
    <source>
        <dbReference type="ARBA" id="ARBA00022801"/>
    </source>
</evidence>
<evidence type="ECO:0000313" key="18">
    <source>
        <dbReference type="EMBL" id="KXJ97736.1"/>
    </source>
</evidence>
<dbReference type="InterPro" id="IPR051711">
    <property type="entry name" value="Stress_Response_Reg"/>
</dbReference>
<keyword evidence="6" id="KW-0862">Zinc</keyword>
<keyword evidence="16" id="KW-1133">Transmembrane helix</keyword>
<name>A0A136JKS9_9PEZI</name>
<dbReference type="InParanoid" id="A0A136JKS9"/>
<keyword evidence="5" id="KW-0378">Hydrolase</keyword>
<keyword evidence="8" id="KW-0482">Metalloprotease</keyword>
<dbReference type="Gene3D" id="3.40.350.10">
    <property type="entry name" value="Creatinase/prolidase N-terminal domain"/>
    <property type="match status" value="1"/>
</dbReference>
<evidence type="ECO:0000256" key="4">
    <source>
        <dbReference type="ARBA" id="ARBA00022723"/>
    </source>
</evidence>
<evidence type="ECO:0000256" key="1">
    <source>
        <dbReference type="ARBA" id="ARBA00001936"/>
    </source>
</evidence>
<keyword evidence="19" id="KW-1185">Reference proteome</keyword>
<dbReference type="InterPro" id="IPR007865">
    <property type="entry name" value="Aminopep_P_N"/>
</dbReference>
<dbReference type="SUPFAM" id="SSF53092">
    <property type="entry name" value="Creatinase/prolidase N-terminal domain"/>
    <property type="match status" value="1"/>
</dbReference>
<protein>
    <recommendedName>
        <fullName evidence="13">Prolidase</fullName>
    </recommendedName>
</protein>
<keyword evidence="16" id="KW-0472">Membrane</keyword>
<dbReference type="PANTHER" id="PTHR47540">
    <property type="entry name" value="THIAMINE REPRESSIBLE GENES REGULATORY PROTEIN THI5"/>
    <property type="match status" value="1"/>
</dbReference>
<evidence type="ECO:0000256" key="12">
    <source>
        <dbReference type="ARBA" id="ARBA00023242"/>
    </source>
</evidence>
<feature type="transmembrane region" description="Helical" evidence="16">
    <location>
        <begin position="630"/>
        <end position="649"/>
    </location>
</feature>
<reference evidence="19" key="1">
    <citation type="submission" date="2016-02" db="EMBL/GenBank/DDBJ databases">
        <title>Draft genome sequence of Microdochium bolleyi, a fungal endophyte of beachgrass.</title>
        <authorList>
            <consortium name="DOE Joint Genome Institute"/>
            <person name="David A.S."/>
            <person name="May G."/>
            <person name="Haridas S."/>
            <person name="Lim J."/>
            <person name="Wang M."/>
            <person name="Labutti K."/>
            <person name="Lipzen A."/>
            <person name="Barry K."/>
            <person name="Grigoriev I.V."/>
        </authorList>
    </citation>
    <scope>NUCLEOTIDE SEQUENCE [LARGE SCALE GENOMIC DNA]</scope>
    <source>
        <strain evidence="19">J235TASD1</strain>
    </source>
</reference>
<feature type="transmembrane region" description="Helical" evidence="16">
    <location>
        <begin position="377"/>
        <end position="402"/>
    </location>
</feature>
<keyword evidence="8" id="KW-0645">Protease</keyword>
<accession>A0A136JKS9</accession>
<feature type="region of interest" description="Disordered" evidence="15">
    <location>
        <begin position="227"/>
        <end position="249"/>
    </location>
</feature>
<dbReference type="InterPro" id="IPR001138">
    <property type="entry name" value="Zn2Cys6_DnaBD"/>
</dbReference>
<keyword evidence="9" id="KW-0238">DNA-binding</keyword>
<dbReference type="OrthoDB" id="422427at2759"/>
<evidence type="ECO:0000256" key="14">
    <source>
        <dbReference type="RuleBase" id="RU000590"/>
    </source>
</evidence>
<dbReference type="STRING" id="196109.A0A136JKS9"/>
<dbReference type="CDD" id="cd12148">
    <property type="entry name" value="fungal_TF_MHR"/>
    <property type="match status" value="1"/>
</dbReference>
<evidence type="ECO:0000313" key="19">
    <source>
        <dbReference type="Proteomes" id="UP000070501"/>
    </source>
</evidence>
<dbReference type="Proteomes" id="UP000070501">
    <property type="component" value="Unassembled WGS sequence"/>
</dbReference>
<evidence type="ECO:0000259" key="17">
    <source>
        <dbReference type="PROSITE" id="PS50048"/>
    </source>
</evidence>
<organism evidence="18 19">
    <name type="scientific">Microdochium bolleyi</name>
    <dbReference type="NCBI Taxonomy" id="196109"/>
    <lineage>
        <taxon>Eukaryota</taxon>
        <taxon>Fungi</taxon>
        <taxon>Dikarya</taxon>
        <taxon>Ascomycota</taxon>
        <taxon>Pezizomycotina</taxon>
        <taxon>Sordariomycetes</taxon>
        <taxon>Xylariomycetidae</taxon>
        <taxon>Xylariales</taxon>
        <taxon>Microdochiaceae</taxon>
        <taxon>Microdochium</taxon>
    </lineage>
</organism>
<dbReference type="InterPro" id="IPR000994">
    <property type="entry name" value="Pept_M24"/>
</dbReference>
<comment type="subcellular location">
    <subcellularLocation>
        <location evidence="2">Nucleus</location>
    </subcellularLocation>
</comment>
<dbReference type="GO" id="GO:0030145">
    <property type="term" value="F:manganese ion binding"/>
    <property type="evidence" value="ECO:0007669"/>
    <property type="project" value="InterPro"/>
</dbReference>
<dbReference type="CDD" id="cd00067">
    <property type="entry name" value="GAL4"/>
    <property type="match status" value="1"/>
</dbReference>
<dbReference type="PROSITE" id="PS00463">
    <property type="entry name" value="ZN2_CY6_FUNGAL_1"/>
    <property type="match status" value="1"/>
</dbReference>